<dbReference type="RefSeq" id="WP_162366973.1">
    <property type="nucleotide sequence ID" value="NZ_WUBS01000011.1"/>
</dbReference>
<dbReference type="Proteomes" id="UP000461443">
    <property type="component" value="Unassembled WGS sequence"/>
</dbReference>
<reference evidence="3 4" key="1">
    <citation type="submission" date="2019-12" db="EMBL/GenBank/DDBJ databases">
        <authorList>
            <person name="Lee S.D."/>
        </authorList>
    </citation>
    <scope>NUCLEOTIDE SEQUENCE [LARGE SCALE GENOMIC DNA]</scope>
    <source>
        <strain evidence="3 4">SAP-6</strain>
    </source>
</reference>
<evidence type="ECO:0000313" key="4">
    <source>
        <dbReference type="Proteomes" id="UP000461443"/>
    </source>
</evidence>
<accession>A0A845SP21</accession>
<evidence type="ECO:0000256" key="1">
    <source>
        <dbReference type="SAM" id="Phobius"/>
    </source>
</evidence>
<name>A0A845SP21_9GAMM</name>
<dbReference type="Pfam" id="PF20016">
    <property type="entry name" value="ThsA_Macro"/>
    <property type="match status" value="1"/>
</dbReference>
<reference evidence="3 4" key="2">
    <citation type="submission" date="2020-02" db="EMBL/GenBank/DDBJ databases">
        <title>The new genus of Enterobacteriales.</title>
        <authorList>
            <person name="Kim I.S."/>
        </authorList>
    </citation>
    <scope>NUCLEOTIDE SEQUENCE [LARGE SCALE GENOMIC DNA]</scope>
    <source>
        <strain evidence="3 4">SAP-6</strain>
    </source>
</reference>
<keyword evidence="1" id="KW-1133">Transmembrane helix</keyword>
<organism evidence="3 4">
    <name type="scientific">Acerihabitans arboris</name>
    <dbReference type="NCBI Taxonomy" id="2691583"/>
    <lineage>
        <taxon>Bacteria</taxon>
        <taxon>Pseudomonadati</taxon>
        <taxon>Pseudomonadota</taxon>
        <taxon>Gammaproteobacteria</taxon>
        <taxon>Enterobacterales</taxon>
        <taxon>Pectobacteriaceae</taxon>
        <taxon>Acerihabitans</taxon>
    </lineage>
</organism>
<keyword evidence="1" id="KW-0472">Membrane</keyword>
<feature type="transmembrane region" description="Helical" evidence="1">
    <location>
        <begin position="32"/>
        <end position="50"/>
    </location>
</feature>
<keyword evidence="4" id="KW-1185">Reference proteome</keyword>
<sequence length="267" mass="29945">MQSLACLGFFSATMQFFLIVYPKSSILFEGGNFFIFLIIISLSYGLIKAWPRPIEQEYSQPKTIVKIIKGDILKQQSHIVIGMCDTFDTETPSVISNNSLQGQVLHKLFNGDLTQFDKLVNESLNGKKPISTIEKKGKKLKYGIGSTAIITHSPRLLYLLAYCEMNEFNEAKGTVDGVWRSLIALWEQISRTANGSPVAIPVLGGGQARMSNILPAQDSIRLIILSYIFASRDHKICDELRIVVQDKEYDKLDRMQLQSFLSSLRGS</sequence>
<evidence type="ECO:0000313" key="3">
    <source>
        <dbReference type="EMBL" id="NDL64258.1"/>
    </source>
</evidence>
<dbReference type="EMBL" id="WUBS01000011">
    <property type="protein sequence ID" value="NDL64258.1"/>
    <property type="molecule type" value="Genomic_DNA"/>
</dbReference>
<gene>
    <name evidence="3" type="ORF">GRH90_16075</name>
</gene>
<protein>
    <recommendedName>
        <fullName evidence="2">Thoeris protein ThsA Macro domain-containing protein</fullName>
    </recommendedName>
</protein>
<proteinExistence type="predicted"/>
<dbReference type="AlphaFoldDB" id="A0A845SP21"/>
<dbReference type="InterPro" id="IPR045535">
    <property type="entry name" value="ThsA_Macro"/>
</dbReference>
<keyword evidence="1" id="KW-0812">Transmembrane</keyword>
<feature type="domain" description="Thoeris protein ThsA Macro" evidence="2">
    <location>
        <begin position="65"/>
        <end position="245"/>
    </location>
</feature>
<evidence type="ECO:0000259" key="2">
    <source>
        <dbReference type="Pfam" id="PF20016"/>
    </source>
</evidence>
<comment type="caution">
    <text evidence="3">The sequence shown here is derived from an EMBL/GenBank/DDBJ whole genome shotgun (WGS) entry which is preliminary data.</text>
</comment>